<gene>
    <name evidence="1" type="ORF">J3R30DRAFT_1238075</name>
</gene>
<keyword evidence="2" id="KW-1185">Reference proteome</keyword>
<reference evidence="1" key="1">
    <citation type="submission" date="2022-08" db="EMBL/GenBank/DDBJ databases">
        <title>A Global Phylogenomic Analysis of the Shiitake Genus Lentinula.</title>
        <authorList>
            <consortium name="DOE Joint Genome Institute"/>
            <person name="Sierra-Patev S."/>
            <person name="Min B."/>
            <person name="Naranjo-Ortiz M."/>
            <person name="Looney B."/>
            <person name="Konkel Z."/>
            <person name="Slot J.C."/>
            <person name="Sakamoto Y."/>
            <person name="Steenwyk J.L."/>
            <person name="Rokas A."/>
            <person name="Carro J."/>
            <person name="Camarero S."/>
            <person name="Ferreira P."/>
            <person name="Molpeceres G."/>
            <person name="Ruiz-Duenas F.J."/>
            <person name="Serrano A."/>
            <person name="Henrissat B."/>
            <person name="Drula E."/>
            <person name="Hughes K.W."/>
            <person name="Mata J.L."/>
            <person name="Ishikawa N.K."/>
            <person name="Vargas-Isla R."/>
            <person name="Ushijima S."/>
            <person name="Smith C.A."/>
            <person name="Ahrendt S."/>
            <person name="Andreopoulos W."/>
            <person name="He G."/>
            <person name="Labutti K."/>
            <person name="Lipzen A."/>
            <person name="Ng V."/>
            <person name="Riley R."/>
            <person name="Sandor L."/>
            <person name="Barry K."/>
            <person name="Martinez A.T."/>
            <person name="Xiao Y."/>
            <person name="Gibbons J.G."/>
            <person name="Terashima K."/>
            <person name="Grigoriev I.V."/>
            <person name="Hibbett D.S."/>
        </authorList>
    </citation>
    <scope>NUCLEOTIDE SEQUENCE</scope>
    <source>
        <strain evidence="1">JLM2183</strain>
    </source>
</reference>
<protein>
    <submittedName>
        <fullName evidence="1">Uncharacterized protein</fullName>
    </submittedName>
</protein>
<dbReference type="EMBL" id="JAOTPV010000027">
    <property type="protein sequence ID" value="KAJ4470205.1"/>
    <property type="molecule type" value="Genomic_DNA"/>
</dbReference>
<dbReference type="OrthoDB" id="3256870at2759"/>
<evidence type="ECO:0000313" key="1">
    <source>
        <dbReference type="EMBL" id="KAJ4470205.1"/>
    </source>
</evidence>
<organism evidence="1 2">
    <name type="scientific">Lentinula aciculospora</name>
    <dbReference type="NCBI Taxonomy" id="153920"/>
    <lineage>
        <taxon>Eukaryota</taxon>
        <taxon>Fungi</taxon>
        <taxon>Dikarya</taxon>
        <taxon>Basidiomycota</taxon>
        <taxon>Agaricomycotina</taxon>
        <taxon>Agaricomycetes</taxon>
        <taxon>Agaricomycetidae</taxon>
        <taxon>Agaricales</taxon>
        <taxon>Marasmiineae</taxon>
        <taxon>Omphalotaceae</taxon>
        <taxon>Lentinula</taxon>
    </lineage>
</organism>
<dbReference type="Proteomes" id="UP001150266">
    <property type="component" value="Unassembled WGS sequence"/>
</dbReference>
<dbReference type="AlphaFoldDB" id="A0A9W8ZZL2"/>
<accession>A0A9W8ZZL2</accession>
<comment type="caution">
    <text evidence="1">The sequence shown here is derived from an EMBL/GenBank/DDBJ whole genome shotgun (WGS) entry which is preliminary data.</text>
</comment>
<evidence type="ECO:0000313" key="2">
    <source>
        <dbReference type="Proteomes" id="UP001150266"/>
    </source>
</evidence>
<proteinExistence type="predicted"/>
<name>A0A9W8ZZL2_9AGAR</name>
<sequence length="223" mass="24436">MLNLPQSVTMFAPSSFHAVDAVDDVNRKFNATHIYYKPHAVQIIQLVECSPPPRILSPESFASSSSGASSSYCSEEEDESECSSYCSSVEPLAEQGSPNFVHDEPSSSSETYNLRMKRILAWREDFSSHLSTTMSDPTIVSSLKRKMSINSYDNDAISHTSKRSRSQCSLDEGRSTSSASLGALSCPACDASFDTRQDLRQHGYDARVGANEACIVAVDYAFE</sequence>